<proteinExistence type="predicted"/>
<comment type="caution">
    <text evidence="1">The sequence shown here is derived from an EMBL/GenBank/DDBJ whole genome shotgun (WGS) entry which is preliminary data.</text>
</comment>
<evidence type="ECO:0000313" key="2">
    <source>
        <dbReference type="Proteomes" id="UP001140091"/>
    </source>
</evidence>
<accession>A0A9W8JCH8</accession>
<protein>
    <submittedName>
        <fullName evidence="1">Uncharacterized protein</fullName>
    </submittedName>
</protein>
<dbReference type="OrthoDB" id="3065631at2759"/>
<sequence>MARLTVHQEISGLSTFLAGLSVMPAEDPAKDRSLDDLNALVSLLAVSPPQGEGAQDRTVAATGSLEVDGIHLFLALDATQGEGTKTVILEPSPDSVETILVHVKWEDHARQLLKLFNSWPEMQSESEPTKFIRLFYLILTRCYGKLALRMVTGRKYWGNHPFEIITEYLALKEPGGVKFDAFQISVPTATTKKVLARSGINPVPRSSQMYSVDSNSVVKWFSLLRDRYSVLWNCIVKPGTTEAKDNLSNEDLKGAMKALLVIYDIVYTDIVQKVVRSISGLAKSLDDNALKLKGAATDRSSPQPATPNLADDDLTDFASEVDVSKRLECYLKTTFSFVWAIQHLYLRFLTAPHPRVDAQIVKLSAKDEFVAPQDRRELVAHLQNRYRGREEHKTTDLKSWLDKKARKPYTGPHAHQHAEAILMGRIFQSRLDFGSEVPVASGRRYCYCCSKLATLLNGINGEEHLPKITSPGTHGIVHPWTPPPGIPDRVLEELRDDLLALADAQAKRDRKSTTRSTQRAKVPPVPVFSVFLADVADEKDFDWIP</sequence>
<dbReference type="Proteomes" id="UP001140091">
    <property type="component" value="Unassembled WGS sequence"/>
</dbReference>
<dbReference type="AlphaFoldDB" id="A0A9W8JCH8"/>
<dbReference type="EMBL" id="JANBPK010000778">
    <property type="protein sequence ID" value="KAJ2932205.1"/>
    <property type="molecule type" value="Genomic_DNA"/>
</dbReference>
<name>A0A9W8JCH8_9AGAR</name>
<keyword evidence="2" id="KW-1185">Reference proteome</keyword>
<gene>
    <name evidence="1" type="ORF">H1R20_g4919</name>
</gene>
<reference evidence="1" key="1">
    <citation type="submission" date="2022-06" db="EMBL/GenBank/DDBJ databases">
        <title>Genome Sequence of Candolleomyces eurysporus.</title>
        <authorList>
            <person name="Buettner E."/>
        </authorList>
    </citation>
    <scope>NUCLEOTIDE SEQUENCE</scope>
    <source>
        <strain evidence="1">VTCC 930004</strain>
    </source>
</reference>
<organism evidence="1 2">
    <name type="scientific">Candolleomyces eurysporus</name>
    <dbReference type="NCBI Taxonomy" id="2828524"/>
    <lineage>
        <taxon>Eukaryota</taxon>
        <taxon>Fungi</taxon>
        <taxon>Dikarya</taxon>
        <taxon>Basidiomycota</taxon>
        <taxon>Agaricomycotina</taxon>
        <taxon>Agaricomycetes</taxon>
        <taxon>Agaricomycetidae</taxon>
        <taxon>Agaricales</taxon>
        <taxon>Agaricineae</taxon>
        <taxon>Psathyrellaceae</taxon>
        <taxon>Candolleomyces</taxon>
    </lineage>
</organism>
<feature type="non-terminal residue" evidence="1">
    <location>
        <position position="545"/>
    </location>
</feature>
<evidence type="ECO:0000313" key="1">
    <source>
        <dbReference type="EMBL" id="KAJ2932205.1"/>
    </source>
</evidence>